<feature type="coiled-coil region" evidence="1">
    <location>
        <begin position="312"/>
        <end position="339"/>
    </location>
</feature>
<dbReference type="EMBL" id="CAJJDN010000095">
    <property type="protein sequence ID" value="CAD8110092.1"/>
    <property type="molecule type" value="Genomic_DNA"/>
</dbReference>
<feature type="compositionally biased region" description="Basic and acidic residues" evidence="2">
    <location>
        <begin position="343"/>
        <end position="358"/>
    </location>
</feature>
<protein>
    <submittedName>
        <fullName evidence="4">Uncharacterized protein</fullName>
    </submittedName>
</protein>
<evidence type="ECO:0000256" key="2">
    <source>
        <dbReference type="SAM" id="MobiDB-lite"/>
    </source>
</evidence>
<proteinExistence type="predicted"/>
<dbReference type="OrthoDB" id="300337at2759"/>
<feature type="chain" id="PRO_5035946681" evidence="3">
    <location>
        <begin position="19"/>
        <end position="396"/>
    </location>
</feature>
<comment type="caution">
    <text evidence="4">The sequence shown here is derived from an EMBL/GenBank/DDBJ whole genome shotgun (WGS) entry which is preliminary data.</text>
</comment>
<keyword evidence="3" id="KW-0732">Signal</keyword>
<reference evidence="4" key="1">
    <citation type="submission" date="2021-01" db="EMBL/GenBank/DDBJ databases">
        <authorList>
            <consortium name="Genoscope - CEA"/>
            <person name="William W."/>
        </authorList>
    </citation>
    <scope>NUCLEOTIDE SEQUENCE</scope>
</reference>
<evidence type="ECO:0000313" key="5">
    <source>
        <dbReference type="Proteomes" id="UP000692954"/>
    </source>
</evidence>
<keyword evidence="1" id="KW-0175">Coiled coil</keyword>
<accession>A0A8S1Q3D0</accession>
<feature type="coiled-coil region" evidence="1">
    <location>
        <begin position="55"/>
        <end position="82"/>
    </location>
</feature>
<feature type="region of interest" description="Disordered" evidence="2">
    <location>
        <begin position="343"/>
        <end position="370"/>
    </location>
</feature>
<sequence length="396" mass="46059">MQQYKLFILFAFLTLSLQFDDDIDVHDEIEKLKQSQFGQTILDTVQIQLSGPEPLQNLINMLQNLNSQLEGEQERDDRLHEKYQSQCENDLSTLEDIINESTSTSKLLKGQIDQLEPDKQAKLTDLARTETEIKELKNELEYQTEKRQEEQTRYEKTLDNLEQGLYALNEAKKMFNTFLNVLIKNQQRFASLIQVENQDKFLNKDYSSSNNDDDISLVEIAQQINKLKHNVKAEGINFLLHGISHIVNLLSKDPTEEQESMSRKVLEIISQVDNWIQKQRIYEDLSEQQRKDAFGALAQMLEDQIILKQQNLTFLQGSIESLNSQITSAKNEKAEVDVKIETKTSQNDDRDTECRNEDLDYQSSKNKRDKEREELGLVLDLVINKIGQLKKEILQK</sequence>
<feature type="signal peptide" evidence="3">
    <location>
        <begin position="1"/>
        <end position="18"/>
    </location>
</feature>
<gene>
    <name evidence="4" type="ORF">PSON_ATCC_30995.1.T0950052</name>
</gene>
<name>A0A8S1Q3D0_9CILI</name>
<evidence type="ECO:0000256" key="1">
    <source>
        <dbReference type="SAM" id="Coils"/>
    </source>
</evidence>
<dbReference type="AlphaFoldDB" id="A0A8S1Q3D0"/>
<evidence type="ECO:0000313" key="4">
    <source>
        <dbReference type="EMBL" id="CAD8110092.1"/>
    </source>
</evidence>
<dbReference type="Proteomes" id="UP000692954">
    <property type="component" value="Unassembled WGS sequence"/>
</dbReference>
<feature type="coiled-coil region" evidence="1">
    <location>
        <begin position="119"/>
        <end position="153"/>
    </location>
</feature>
<organism evidence="4 5">
    <name type="scientific">Paramecium sonneborni</name>
    <dbReference type="NCBI Taxonomy" id="65129"/>
    <lineage>
        <taxon>Eukaryota</taxon>
        <taxon>Sar</taxon>
        <taxon>Alveolata</taxon>
        <taxon>Ciliophora</taxon>
        <taxon>Intramacronucleata</taxon>
        <taxon>Oligohymenophorea</taxon>
        <taxon>Peniculida</taxon>
        <taxon>Parameciidae</taxon>
        <taxon>Paramecium</taxon>
    </lineage>
</organism>
<keyword evidence="5" id="KW-1185">Reference proteome</keyword>
<evidence type="ECO:0000256" key="3">
    <source>
        <dbReference type="SAM" id="SignalP"/>
    </source>
</evidence>